<comment type="catalytic activity">
    <reaction evidence="7">
        <text>carbamoyl phosphate + L-aspartate = N-carbamoyl-L-aspartate + phosphate + H(+)</text>
        <dbReference type="Rhea" id="RHEA:20013"/>
        <dbReference type="ChEBI" id="CHEBI:15378"/>
        <dbReference type="ChEBI" id="CHEBI:29991"/>
        <dbReference type="ChEBI" id="CHEBI:32814"/>
        <dbReference type="ChEBI" id="CHEBI:43474"/>
        <dbReference type="ChEBI" id="CHEBI:58228"/>
        <dbReference type="EC" id="2.1.3.2"/>
    </reaction>
</comment>
<dbReference type="Gene3D" id="3.40.50.1370">
    <property type="entry name" value="Aspartate/ornithine carbamoyltransferase"/>
    <property type="match status" value="2"/>
</dbReference>
<feature type="domain" description="Aspartate/ornithine carbamoyltransferase carbamoyl-P binding" evidence="9">
    <location>
        <begin position="3"/>
        <end position="144"/>
    </location>
</feature>
<dbReference type="SUPFAM" id="SSF53671">
    <property type="entry name" value="Aspartate/ornithine carbamoyltransferase"/>
    <property type="match status" value="1"/>
</dbReference>
<proteinExistence type="inferred from homology"/>
<keyword evidence="4" id="KW-0808">Transferase</keyword>
<organism evidence="10">
    <name type="scientific">marine metagenome</name>
    <dbReference type="NCBI Taxonomy" id="408172"/>
    <lineage>
        <taxon>unclassified sequences</taxon>
        <taxon>metagenomes</taxon>
        <taxon>ecological metagenomes</taxon>
    </lineage>
</organism>
<dbReference type="InterPro" id="IPR006131">
    <property type="entry name" value="Asp_carbamoyltransf_Asp/Orn-bd"/>
</dbReference>
<evidence type="ECO:0000256" key="1">
    <source>
        <dbReference type="ARBA" id="ARBA00004852"/>
    </source>
</evidence>
<accession>A0A381NDX0</accession>
<name>A0A381NDX0_9ZZZZ</name>
<dbReference type="GO" id="GO:0004070">
    <property type="term" value="F:aspartate carbamoyltransferase activity"/>
    <property type="evidence" value="ECO:0007669"/>
    <property type="project" value="UniProtKB-EC"/>
</dbReference>
<dbReference type="GO" id="GO:0016597">
    <property type="term" value="F:amino acid binding"/>
    <property type="evidence" value="ECO:0007669"/>
    <property type="project" value="InterPro"/>
</dbReference>
<dbReference type="PANTHER" id="PTHR45753:SF6">
    <property type="entry name" value="ASPARTATE CARBAMOYLTRANSFERASE"/>
    <property type="match status" value="1"/>
</dbReference>
<feature type="non-terminal residue" evidence="10">
    <location>
        <position position="1"/>
    </location>
</feature>
<dbReference type="GO" id="GO:0006207">
    <property type="term" value="P:'de novo' pyrimidine nucleobase biosynthetic process"/>
    <property type="evidence" value="ECO:0007669"/>
    <property type="project" value="InterPro"/>
</dbReference>
<dbReference type="InterPro" id="IPR006130">
    <property type="entry name" value="Asp/Orn_carbamoylTrfase"/>
</dbReference>
<evidence type="ECO:0000259" key="9">
    <source>
        <dbReference type="Pfam" id="PF02729"/>
    </source>
</evidence>
<dbReference type="Pfam" id="PF00185">
    <property type="entry name" value="OTCace"/>
    <property type="match status" value="1"/>
</dbReference>
<comment type="pathway">
    <text evidence="1">Pyrimidine metabolism; UMP biosynthesis via de novo pathway; (S)-dihydroorotate from bicarbonate: step 2/3.</text>
</comment>
<evidence type="ECO:0000256" key="2">
    <source>
        <dbReference type="ARBA" id="ARBA00008896"/>
    </source>
</evidence>
<evidence type="ECO:0000256" key="5">
    <source>
        <dbReference type="ARBA" id="ARBA00022975"/>
    </source>
</evidence>
<comment type="function">
    <text evidence="6">Catalyzes the condensation of carbamoyl phosphate and aspartate to form carbamoyl aspartate and inorganic phosphate, the committed step in the de novo pyrimidine nucleotide biosynthesis pathway.</text>
</comment>
<gene>
    <name evidence="10" type="ORF">METZ01_LOCUS5620</name>
</gene>
<keyword evidence="5" id="KW-0665">Pyrimidine biosynthesis</keyword>
<dbReference type="InterPro" id="IPR036901">
    <property type="entry name" value="Asp/Orn_carbamoylTrfase_sf"/>
</dbReference>
<dbReference type="PRINTS" id="PR00100">
    <property type="entry name" value="AOTCASE"/>
</dbReference>
<evidence type="ECO:0000256" key="6">
    <source>
        <dbReference type="ARBA" id="ARBA00043884"/>
    </source>
</evidence>
<dbReference type="GO" id="GO:0006520">
    <property type="term" value="P:amino acid metabolic process"/>
    <property type="evidence" value="ECO:0007669"/>
    <property type="project" value="InterPro"/>
</dbReference>
<evidence type="ECO:0000256" key="4">
    <source>
        <dbReference type="ARBA" id="ARBA00022679"/>
    </source>
</evidence>
<dbReference type="AlphaFoldDB" id="A0A381NDX0"/>
<dbReference type="Pfam" id="PF02729">
    <property type="entry name" value="OTCace_N"/>
    <property type="match status" value="1"/>
</dbReference>
<dbReference type="PROSITE" id="PS00097">
    <property type="entry name" value="CARBAMOYLTRANSFERASE"/>
    <property type="match status" value="1"/>
</dbReference>
<dbReference type="NCBIfam" id="NF002032">
    <property type="entry name" value="PRK00856.1"/>
    <property type="match status" value="1"/>
</dbReference>
<evidence type="ECO:0000259" key="8">
    <source>
        <dbReference type="Pfam" id="PF00185"/>
    </source>
</evidence>
<dbReference type="PRINTS" id="PR00101">
    <property type="entry name" value="ATCASE"/>
</dbReference>
<dbReference type="PANTHER" id="PTHR45753">
    <property type="entry name" value="ORNITHINE CARBAMOYLTRANSFERASE, MITOCHONDRIAL"/>
    <property type="match status" value="1"/>
</dbReference>
<dbReference type="FunFam" id="3.40.50.1370:FF:000002">
    <property type="entry name" value="Aspartate carbamoyltransferase 2"/>
    <property type="match status" value="1"/>
</dbReference>
<dbReference type="HAMAP" id="MF_00001">
    <property type="entry name" value="Asp_carb_tr"/>
    <property type="match status" value="1"/>
</dbReference>
<reference evidence="10" key="1">
    <citation type="submission" date="2018-05" db="EMBL/GenBank/DDBJ databases">
        <authorList>
            <person name="Lanie J.A."/>
            <person name="Ng W.-L."/>
            <person name="Kazmierczak K.M."/>
            <person name="Andrzejewski T.M."/>
            <person name="Davidsen T.M."/>
            <person name="Wayne K.J."/>
            <person name="Tettelin H."/>
            <person name="Glass J.I."/>
            <person name="Rusch D."/>
            <person name="Podicherti R."/>
            <person name="Tsui H.-C.T."/>
            <person name="Winkler M.E."/>
        </authorList>
    </citation>
    <scope>NUCLEOTIDE SEQUENCE</scope>
</reference>
<protein>
    <recommendedName>
        <fullName evidence="3">aspartate carbamoyltransferase</fullName>
        <ecNumber evidence="3">2.1.3.2</ecNumber>
    </recommendedName>
</protein>
<dbReference type="NCBIfam" id="TIGR00670">
    <property type="entry name" value="asp_carb_tr"/>
    <property type="match status" value="1"/>
</dbReference>
<feature type="domain" description="Aspartate/ornithine carbamoyltransferase Asp/Orn-binding" evidence="8">
    <location>
        <begin position="150"/>
        <end position="296"/>
    </location>
</feature>
<evidence type="ECO:0000256" key="7">
    <source>
        <dbReference type="ARBA" id="ARBA00048859"/>
    </source>
</evidence>
<dbReference type="FunFam" id="3.40.50.1370:FF:000001">
    <property type="entry name" value="Aspartate carbamoyltransferase"/>
    <property type="match status" value="1"/>
</dbReference>
<evidence type="ECO:0000313" key="10">
    <source>
        <dbReference type="EMBL" id="SUZ52766.1"/>
    </source>
</evidence>
<dbReference type="GO" id="GO:0044205">
    <property type="term" value="P:'de novo' UMP biosynthetic process"/>
    <property type="evidence" value="ECO:0007669"/>
    <property type="project" value="UniProtKB-UniPathway"/>
</dbReference>
<sequence>VDHVVTIQNLANDDIVSVLDRARELLPVAHGDKRSDALAGKILATCFFEPSTRTRLSFETAMHRLGGNVIGFADSSATSHLKGETLADAVRMVAGYADAIVLRHPQEGSAQLAAEISKVPVINGGDGAGQHPTQTLLDLFTIREEVGKLEGLTVGLLGDLRYGRTVHSLAAALARYDTTMHFIAPKSLAMPRRVTTELPDGWSAHTALDGILPELDILYVTRIQKERFPDPEDYARVAGAYAISAEALRDAKPMLRILHPLPRVGEIATDVDGTDHAAYFRQAFNGVPVRMALLEMLLGSD</sequence>
<evidence type="ECO:0000256" key="3">
    <source>
        <dbReference type="ARBA" id="ARBA00013008"/>
    </source>
</evidence>
<dbReference type="UniPathway" id="UPA00070">
    <property type="reaction ID" value="UER00116"/>
</dbReference>
<comment type="similarity">
    <text evidence="2">Belongs to the aspartate/ornithine carbamoyltransferase superfamily. ATCase family.</text>
</comment>
<dbReference type="EC" id="2.1.3.2" evidence="3"/>
<dbReference type="InterPro" id="IPR006132">
    <property type="entry name" value="Asp/Orn_carbamoyltranf_P-bd"/>
</dbReference>
<dbReference type="InterPro" id="IPR002082">
    <property type="entry name" value="Asp_carbamoyltransf"/>
</dbReference>
<dbReference type="EMBL" id="UINC01000293">
    <property type="protein sequence ID" value="SUZ52766.1"/>
    <property type="molecule type" value="Genomic_DNA"/>
</dbReference>